<dbReference type="GO" id="GO:0010468">
    <property type="term" value="P:regulation of gene expression"/>
    <property type="evidence" value="ECO:0007669"/>
    <property type="project" value="TreeGrafter"/>
</dbReference>
<feature type="domain" description="C2H2-type" evidence="10">
    <location>
        <begin position="278"/>
        <end position="305"/>
    </location>
</feature>
<dbReference type="Gene3D" id="6.20.210.20">
    <property type="entry name" value="THAP domain"/>
    <property type="match status" value="1"/>
</dbReference>
<reference evidence="13" key="1">
    <citation type="submission" date="2025-08" db="UniProtKB">
        <authorList>
            <consortium name="RefSeq"/>
        </authorList>
    </citation>
    <scope>IDENTIFICATION</scope>
    <source>
        <tissue evidence="13">Gonads</tissue>
    </source>
</reference>
<dbReference type="SMART" id="SM00355">
    <property type="entry name" value="ZnF_C2H2"/>
    <property type="match status" value="4"/>
</dbReference>
<dbReference type="InterPro" id="IPR050331">
    <property type="entry name" value="Zinc_finger"/>
</dbReference>
<organism evidence="12 13">
    <name type="scientific">Lingula anatina</name>
    <name type="common">Brachiopod</name>
    <name type="synonym">Lingula unguis</name>
    <dbReference type="NCBI Taxonomy" id="7574"/>
    <lineage>
        <taxon>Eukaryota</taxon>
        <taxon>Metazoa</taxon>
        <taxon>Spiralia</taxon>
        <taxon>Lophotrochozoa</taxon>
        <taxon>Brachiopoda</taxon>
        <taxon>Linguliformea</taxon>
        <taxon>Lingulata</taxon>
        <taxon>Lingulida</taxon>
        <taxon>Linguloidea</taxon>
        <taxon>Lingulidae</taxon>
        <taxon>Lingula</taxon>
    </lineage>
</organism>
<dbReference type="Gene3D" id="3.30.160.60">
    <property type="entry name" value="Classic Zinc Finger"/>
    <property type="match status" value="3"/>
</dbReference>
<dbReference type="RefSeq" id="XP_013421192.1">
    <property type="nucleotide sequence ID" value="XM_013565738.1"/>
</dbReference>
<name>A0A1S3KFC8_LINAN</name>
<proteinExistence type="predicted"/>
<evidence type="ECO:0000313" key="13">
    <source>
        <dbReference type="RefSeq" id="XP_013421192.1"/>
    </source>
</evidence>
<dbReference type="SUPFAM" id="SSF57667">
    <property type="entry name" value="beta-beta-alpha zinc fingers"/>
    <property type="match status" value="3"/>
</dbReference>
<evidence type="ECO:0000256" key="4">
    <source>
        <dbReference type="ARBA" id="ARBA00022771"/>
    </source>
</evidence>
<protein>
    <submittedName>
        <fullName evidence="13">Zinc finger protein OZF</fullName>
    </submittedName>
</protein>
<keyword evidence="2" id="KW-0479">Metal-binding</keyword>
<dbReference type="PANTHER" id="PTHR16515:SF49">
    <property type="entry name" value="GASTRULA ZINC FINGER PROTEIN XLCGF49.1-LIKE-RELATED"/>
    <property type="match status" value="1"/>
</dbReference>
<dbReference type="KEGG" id="lak:106181367"/>
<dbReference type="InterPro" id="IPR036236">
    <property type="entry name" value="Znf_C2H2_sf"/>
</dbReference>
<keyword evidence="4 8" id="KW-0863">Zinc-finger</keyword>
<keyword evidence="6 9" id="KW-0238">DNA-binding</keyword>
<feature type="domain" description="C2H2-type" evidence="10">
    <location>
        <begin position="222"/>
        <end position="249"/>
    </location>
</feature>
<feature type="domain" description="C2H2-type" evidence="10">
    <location>
        <begin position="250"/>
        <end position="277"/>
    </location>
</feature>
<keyword evidence="5" id="KW-0862">Zinc</keyword>
<keyword evidence="12" id="KW-1185">Reference proteome</keyword>
<evidence type="ECO:0000256" key="9">
    <source>
        <dbReference type="PROSITE-ProRule" id="PRU00309"/>
    </source>
</evidence>
<dbReference type="Pfam" id="PF05485">
    <property type="entry name" value="THAP"/>
    <property type="match status" value="1"/>
</dbReference>
<dbReference type="InterPro" id="IPR006612">
    <property type="entry name" value="THAP_Znf"/>
</dbReference>
<dbReference type="AlphaFoldDB" id="A0A1S3KFC8"/>
<evidence type="ECO:0000256" key="8">
    <source>
        <dbReference type="PROSITE-ProRule" id="PRU00042"/>
    </source>
</evidence>
<accession>A0A1S3KFC8</accession>
<evidence type="ECO:0000256" key="5">
    <source>
        <dbReference type="ARBA" id="ARBA00022833"/>
    </source>
</evidence>
<dbReference type="GO" id="GO:0008270">
    <property type="term" value="F:zinc ion binding"/>
    <property type="evidence" value="ECO:0007669"/>
    <property type="project" value="UniProtKB-KW"/>
</dbReference>
<sequence>MPQSCVAPGCRNVGYEKKDICYFVLPANAAKRKLWLNSLKFKNPSSVSKHARVCSEHFEPECFLRDLQAELCGGKARRKLRDDAVPSIFDFSEYQNATVNARALPTRDLPAGRVHDAVVERKKRAAARAQKQFVAEIHNTIDSEMIVQKRYTMPLEIITQHGARPFKYQYFEKMFNVKQSDMQHEVNQTRKNPFKCQYCEKRFSIALSCIQHERTHHGENSFKCQYCDMSFSVRSSCTQHEMIHRRGKPFKCKFCEKGVQFKPRCIQHGRSHSGETPYQCQYCEKSFIVKDQRKRHELIHTGDSLHSLGKEKPHGTEASVQSFKEEIQVEDVAHETKEQRESNTEGIVKREFNDDIAPEVRLELEEIYPVAMFRNVFADAGV</sequence>
<evidence type="ECO:0000256" key="2">
    <source>
        <dbReference type="ARBA" id="ARBA00022723"/>
    </source>
</evidence>
<evidence type="ECO:0000256" key="7">
    <source>
        <dbReference type="ARBA" id="ARBA00023242"/>
    </source>
</evidence>
<dbReference type="GeneID" id="106181367"/>
<feature type="domain" description="C2H2-type" evidence="10">
    <location>
        <begin position="194"/>
        <end position="221"/>
    </location>
</feature>
<dbReference type="InParanoid" id="A0A1S3KFC8"/>
<dbReference type="PROSITE" id="PS50950">
    <property type="entry name" value="ZF_THAP"/>
    <property type="match status" value="1"/>
</dbReference>
<dbReference type="InterPro" id="IPR038441">
    <property type="entry name" value="THAP_Znf_sf"/>
</dbReference>
<dbReference type="PANTHER" id="PTHR16515">
    <property type="entry name" value="PR DOMAIN ZINC FINGER PROTEIN"/>
    <property type="match status" value="1"/>
</dbReference>
<evidence type="ECO:0000259" key="11">
    <source>
        <dbReference type="PROSITE" id="PS50950"/>
    </source>
</evidence>
<dbReference type="PROSITE" id="PS50157">
    <property type="entry name" value="ZINC_FINGER_C2H2_2"/>
    <property type="match status" value="4"/>
</dbReference>
<gene>
    <name evidence="13" type="primary">LOC106181367</name>
</gene>
<evidence type="ECO:0000256" key="3">
    <source>
        <dbReference type="ARBA" id="ARBA00022737"/>
    </source>
</evidence>
<keyword evidence="3" id="KW-0677">Repeat</keyword>
<evidence type="ECO:0000313" key="12">
    <source>
        <dbReference type="Proteomes" id="UP000085678"/>
    </source>
</evidence>
<evidence type="ECO:0000256" key="1">
    <source>
        <dbReference type="ARBA" id="ARBA00004123"/>
    </source>
</evidence>
<feature type="domain" description="THAP-type" evidence="11">
    <location>
        <begin position="1"/>
        <end position="89"/>
    </location>
</feature>
<dbReference type="PROSITE" id="PS00028">
    <property type="entry name" value="ZINC_FINGER_C2H2_1"/>
    <property type="match status" value="4"/>
</dbReference>
<comment type="subcellular location">
    <subcellularLocation>
        <location evidence="1">Nucleus</location>
    </subcellularLocation>
</comment>
<dbReference type="OrthoDB" id="8918594at2759"/>
<dbReference type="InterPro" id="IPR013087">
    <property type="entry name" value="Znf_C2H2_type"/>
</dbReference>
<dbReference type="SUPFAM" id="SSF57716">
    <property type="entry name" value="Glucocorticoid receptor-like (DNA-binding domain)"/>
    <property type="match status" value="1"/>
</dbReference>
<dbReference type="SMART" id="SM00692">
    <property type="entry name" value="DM3"/>
    <property type="match status" value="1"/>
</dbReference>
<dbReference type="SMART" id="SM00980">
    <property type="entry name" value="THAP"/>
    <property type="match status" value="1"/>
</dbReference>
<evidence type="ECO:0000259" key="10">
    <source>
        <dbReference type="PROSITE" id="PS50157"/>
    </source>
</evidence>
<dbReference type="Proteomes" id="UP000085678">
    <property type="component" value="Unplaced"/>
</dbReference>
<dbReference type="FunFam" id="3.30.160.60:FF:000630">
    <property type="entry name" value="Zinc finger protein 180"/>
    <property type="match status" value="1"/>
</dbReference>
<evidence type="ECO:0000256" key="6">
    <source>
        <dbReference type="ARBA" id="ARBA00023125"/>
    </source>
</evidence>
<keyword evidence="7" id="KW-0539">Nucleus</keyword>
<dbReference type="GO" id="GO:0003677">
    <property type="term" value="F:DNA binding"/>
    <property type="evidence" value="ECO:0007669"/>
    <property type="project" value="UniProtKB-UniRule"/>
</dbReference>
<dbReference type="GO" id="GO:0005634">
    <property type="term" value="C:nucleus"/>
    <property type="evidence" value="ECO:0007669"/>
    <property type="project" value="UniProtKB-SubCell"/>
</dbReference>